<dbReference type="EMBL" id="JABSTU010000001">
    <property type="protein sequence ID" value="KAH8039378.1"/>
    <property type="molecule type" value="Genomic_DNA"/>
</dbReference>
<organism evidence="3 4">
    <name type="scientific">Rhipicephalus microplus</name>
    <name type="common">Cattle tick</name>
    <name type="synonym">Boophilus microplus</name>
    <dbReference type="NCBI Taxonomy" id="6941"/>
    <lineage>
        <taxon>Eukaryota</taxon>
        <taxon>Metazoa</taxon>
        <taxon>Ecdysozoa</taxon>
        <taxon>Arthropoda</taxon>
        <taxon>Chelicerata</taxon>
        <taxon>Arachnida</taxon>
        <taxon>Acari</taxon>
        <taxon>Parasitiformes</taxon>
        <taxon>Ixodida</taxon>
        <taxon>Ixodoidea</taxon>
        <taxon>Ixodidae</taxon>
        <taxon>Rhipicephalinae</taxon>
        <taxon>Rhipicephalus</taxon>
        <taxon>Boophilus</taxon>
    </lineage>
</organism>
<dbReference type="Pfam" id="PF00704">
    <property type="entry name" value="Glyco_hydro_18"/>
    <property type="match status" value="1"/>
</dbReference>
<evidence type="ECO:0000313" key="3">
    <source>
        <dbReference type="EMBL" id="KAH8039378.1"/>
    </source>
</evidence>
<reference evidence="3" key="1">
    <citation type="journal article" date="2020" name="Cell">
        <title>Large-Scale Comparative Analyses of Tick Genomes Elucidate Their Genetic Diversity and Vector Capacities.</title>
        <authorList>
            <consortium name="Tick Genome and Microbiome Consortium (TIGMIC)"/>
            <person name="Jia N."/>
            <person name="Wang J."/>
            <person name="Shi W."/>
            <person name="Du L."/>
            <person name="Sun Y."/>
            <person name="Zhan W."/>
            <person name="Jiang J.F."/>
            <person name="Wang Q."/>
            <person name="Zhang B."/>
            <person name="Ji P."/>
            <person name="Bell-Sakyi L."/>
            <person name="Cui X.M."/>
            <person name="Yuan T.T."/>
            <person name="Jiang B.G."/>
            <person name="Yang W.F."/>
            <person name="Lam T.T."/>
            <person name="Chang Q.C."/>
            <person name="Ding S.J."/>
            <person name="Wang X.J."/>
            <person name="Zhu J.G."/>
            <person name="Ruan X.D."/>
            <person name="Zhao L."/>
            <person name="Wei J.T."/>
            <person name="Ye R.Z."/>
            <person name="Que T.C."/>
            <person name="Du C.H."/>
            <person name="Zhou Y.H."/>
            <person name="Cheng J.X."/>
            <person name="Dai P.F."/>
            <person name="Guo W.B."/>
            <person name="Han X.H."/>
            <person name="Huang E.J."/>
            <person name="Li L.F."/>
            <person name="Wei W."/>
            <person name="Gao Y.C."/>
            <person name="Liu J.Z."/>
            <person name="Shao H.Z."/>
            <person name="Wang X."/>
            <person name="Wang C.C."/>
            <person name="Yang T.C."/>
            <person name="Huo Q.B."/>
            <person name="Li W."/>
            <person name="Chen H.Y."/>
            <person name="Chen S.E."/>
            <person name="Zhou L.G."/>
            <person name="Ni X.B."/>
            <person name="Tian J.H."/>
            <person name="Sheng Y."/>
            <person name="Liu T."/>
            <person name="Pan Y.S."/>
            <person name="Xia L.Y."/>
            <person name="Li J."/>
            <person name="Zhao F."/>
            <person name="Cao W.C."/>
        </authorList>
    </citation>
    <scope>NUCLEOTIDE SEQUENCE</scope>
    <source>
        <strain evidence="3">Rmic-2018</strain>
    </source>
</reference>
<evidence type="ECO:0000259" key="2">
    <source>
        <dbReference type="PROSITE" id="PS51910"/>
    </source>
</evidence>
<keyword evidence="4" id="KW-1185">Reference proteome</keyword>
<dbReference type="Gene3D" id="3.20.20.80">
    <property type="entry name" value="Glycosidases"/>
    <property type="match status" value="1"/>
</dbReference>
<dbReference type="VEuPathDB" id="VectorBase:LOC119180148"/>
<keyword evidence="1" id="KW-0812">Transmembrane</keyword>
<feature type="domain" description="GH18" evidence="2">
    <location>
        <begin position="123"/>
        <end position="358"/>
    </location>
</feature>
<gene>
    <name evidence="3" type="ORF">HPB51_006004</name>
</gene>
<sequence>MSEESTTTAWLPSYLQNMDPISDEPAATITLRHGRRRLLAACTVGGLLLSLALLAIPAVLFLAPYVRAARGKGDIEADVSAESRRDVDLEQLCDQPVPRVPFSAPTTNVVEMPIYEERLLLQRPVICVLQNKHFRQQFFYRAAFVPFEYCTYVVLQFFHVTKTNPSYRTSHDAAFLRSVVNASRKRTKKMHGQSDDVPILLGLGVDESDSSRFHHMVVANTVEVFVRAAMVHVNMDRLNGVHVNWLYPGDRCGDMADKAGLVDILQKFRSLLPLPDYTITVSVSTQSANKNYDMQGVLDVVDYVVVQAPDWHTTIACHFNRTEVVAAMNRFSGATGLSQKVTRVYYFTLSLLPIRKER</sequence>
<comment type="caution">
    <text evidence="3">The sequence shown here is derived from an EMBL/GenBank/DDBJ whole genome shotgun (WGS) entry which is preliminary data.</text>
</comment>
<keyword evidence="1" id="KW-0472">Membrane</keyword>
<dbReference type="PROSITE" id="PS51910">
    <property type="entry name" value="GH18_2"/>
    <property type="match status" value="1"/>
</dbReference>
<feature type="transmembrane region" description="Helical" evidence="1">
    <location>
        <begin position="38"/>
        <end position="63"/>
    </location>
</feature>
<name>A0A9J6EY82_RHIMP</name>
<proteinExistence type="predicted"/>
<protein>
    <recommendedName>
        <fullName evidence="2">GH18 domain-containing protein</fullName>
    </recommendedName>
</protein>
<dbReference type="SUPFAM" id="SSF51445">
    <property type="entry name" value="(Trans)glycosidases"/>
    <property type="match status" value="1"/>
</dbReference>
<dbReference type="InterPro" id="IPR001223">
    <property type="entry name" value="Glyco_hydro18_cat"/>
</dbReference>
<dbReference type="Proteomes" id="UP000821866">
    <property type="component" value="Chromosome 1"/>
</dbReference>
<reference evidence="3" key="2">
    <citation type="submission" date="2021-09" db="EMBL/GenBank/DDBJ databases">
        <authorList>
            <person name="Jia N."/>
            <person name="Wang J."/>
            <person name="Shi W."/>
            <person name="Du L."/>
            <person name="Sun Y."/>
            <person name="Zhan W."/>
            <person name="Jiang J."/>
            <person name="Wang Q."/>
            <person name="Zhang B."/>
            <person name="Ji P."/>
            <person name="Sakyi L.B."/>
            <person name="Cui X."/>
            <person name="Yuan T."/>
            <person name="Jiang B."/>
            <person name="Yang W."/>
            <person name="Lam T.T.-Y."/>
            <person name="Chang Q."/>
            <person name="Ding S."/>
            <person name="Wang X."/>
            <person name="Zhu J."/>
            <person name="Ruan X."/>
            <person name="Zhao L."/>
            <person name="Wei J."/>
            <person name="Que T."/>
            <person name="Du C."/>
            <person name="Cheng J."/>
            <person name="Dai P."/>
            <person name="Han X."/>
            <person name="Huang E."/>
            <person name="Gao Y."/>
            <person name="Liu J."/>
            <person name="Shao H."/>
            <person name="Ye R."/>
            <person name="Li L."/>
            <person name="Wei W."/>
            <person name="Wang X."/>
            <person name="Wang C."/>
            <person name="Huo Q."/>
            <person name="Li W."/>
            <person name="Guo W."/>
            <person name="Chen H."/>
            <person name="Chen S."/>
            <person name="Zhou L."/>
            <person name="Zhou L."/>
            <person name="Ni X."/>
            <person name="Tian J."/>
            <person name="Zhou Y."/>
            <person name="Sheng Y."/>
            <person name="Liu T."/>
            <person name="Pan Y."/>
            <person name="Xia L."/>
            <person name="Li J."/>
            <person name="Zhao F."/>
            <person name="Cao W."/>
        </authorList>
    </citation>
    <scope>NUCLEOTIDE SEQUENCE</scope>
    <source>
        <strain evidence="3">Rmic-2018</strain>
        <tissue evidence="3">Larvae</tissue>
    </source>
</reference>
<evidence type="ECO:0000256" key="1">
    <source>
        <dbReference type="SAM" id="Phobius"/>
    </source>
</evidence>
<dbReference type="GO" id="GO:0005975">
    <property type="term" value="P:carbohydrate metabolic process"/>
    <property type="evidence" value="ECO:0007669"/>
    <property type="project" value="InterPro"/>
</dbReference>
<keyword evidence="1" id="KW-1133">Transmembrane helix</keyword>
<dbReference type="InterPro" id="IPR017853">
    <property type="entry name" value="GH"/>
</dbReference>
<dbReference type="AlphaFoldDB" id="A0A9J6EY82"/>
<evidence type="ECO:0000313" key="4">
    <source>
        <dbReference type="Proteomes" id="UP000821866"/>
    </source>
</evidence>
<accession>A0A9J6EY82</accession>